<proteinExistence type="predicted"/>
<gene>
    <name evidence="2" type="ORF">UFOVP116_76</name>
</gene>
<reference evidence="2" key="1">
    <citation type="submission" date="2020-04" db="EMBL/GenBank/DDBJ databases">
        <authorList>
            <person name="Chiriac C."/>
            <person name="Salcher M."/>
            <person name="Ghai R."/>
            <person name="Kavagutti S V."/>
        </authorList>
    </citation>
    <scope>NUCLEOTIDE SEQUENCE</scope>
</reference>
<evidence type="ECO:0000313" key="2">
    <source>
        <dbReference type="EMBL" id="CAB4129670.1"/>
    </source>
</evidence>
<keyword evidence="1" id="KW-0812">Transmembrane</keyword>
<sequence>MMTKNRQPTTQKNNNKNIRGQITFVIGTAAITSVAVSLALVAQIVKLLMPNENY</sequence>
<accession>A0A6J5L9W6</accession>
<protein>
    <submittedName>
        <fullName evidence="2">Uncharacterized protein</fullName>
    </submittedName>
</protein>
<feature type="transmembrane region" description="Helical" evidence="1">
    <location>
        <begin position="21"/>
        <end position="45"/>
    </location>
</feature>
<evidence type="ECO:0000256" key="1">
    <source>
        <dbReference type="SAM" id="Phobius"/>
    </source>
</evidence>
<dbReference type="EMBL" id="LR796237">
    <property type="protein sequence ID" value="CAB4129670.1"/>
    <property type="molecule type" value="Genomic_DNA"/>
</dbReference>
<organism evidence="2">
    <name type="scientific">uncultured Caudovirales phage</name>
    <dbReference type="NCBI Taxonomy" id="2100421"/>
    <lineage>
        <taxon>Viruses</taxon>
        <taxon>Duplodnaviria</taxon>
        <taxon>Heunggongvirae</taxon>
        <taxon>Uroviricota</taxon>
        <taxon>Caudoviricetes</taxon>
        <taxon>Peduoviridae</taxon>
        <taxon>Maltschvirus</taxon>
        <taxon>Maltschvirus maltsch</taxon>
    </lineage>
</organism>
<keyword evidence="1" id="KW-1133">Transmembrane helix</keyword>
<keyword evidence="1" id="KW-0472">Membrane</keyword>
<name>A0A6J5L9W6_9CAUD</name>